<keyword evidence="3" id="KW-0812">Transmembrane</keyword>
<comment type="caution">
    <text evidence="4">The sequence shown here is derived from an EMBL/GenBank/DDBJ whole genome shotgun (WGS) entry which is preliminary data.</text>
</comment>
<dbReference type="Proteomes" id="UP001216595">
    <property type="component" value="Unassembled WGS sequence"/>
</dbReference>
<evidence type="ECO:0000256" key="3">
    <source>
        <dbReference type="SAM" id="Phobius"/>
    </source>
</evidence>
<accession>A0ABT5ICU3</accession>
<keyword evidence="1" id="KW-0175">Coiled coil</keyword>
<keyword evidence="3" id="KW-1133">Transmembrane helix</keyword>
<gene>
    <name evidence="4" type="ORF">PQU94_06890</name>
</gene>
<feature type="coiled-coil region" evidence="1">
    <location>
        <begin position="79"/>
        <end position="132"/>
    </location>
</feature>
<evidence type="ECO:0000313" key="5">
    <source>
        <dbReference type="Proteomes" id="UP001216595"/>
    </source>
</evidence>
<reference evidence="4 5" key="1">
    <citation type="submission" date="2023-01" db="EMBL/GenBank/DDBJ databases">
        <title>Novel species of the genus Asticcacaulis isolated from rivers.</title>
        <authorList>
            <person name="Lu H."/>
        </authorList>
    </citation>
    <scope>NUCLEOTIDE SEQUENCE [LARGE SCALE GENOMIC DNA]</scope>
    <source>
        <strain evidence="4 5">DXS10W</strain>
    </source>
</reference>
<evidence type="ECO:0000313" key="4">
    <source>
        <dbReference type="EMBL" id="MDC7694008.1"/>
    </source>
</evidence>
<feature type="transmembrane region" description="Helical" evidence="3">
    <location>
        <begin position="26"/>
        <end position="49"/>
    </location>
</feature>
<keyword evidence="5" id="KW-1185">Reference proteome</keyword>
<dbReference type="RefSeq" id="WP_272740729.1">
    <property type="nucleotide sequence ID" value="NZ_JAQQKW010000003.1"/>
</dbReference>
<evidence type="ECO:0008006" key="6">
    <source>
        <dbReference type="Google" id="ProtNLM"/>
    </source>
</evidence>
<dbReference type="EMBL" id="JAQQKW010000003">
    <property type="protein sequence ID" value="MDC7694008.1"/>
    <property type="molecule type" value="Genomic_DNA"/>
</dbReference>
<evidence type="ECO:0000256" key="2">
    <source>
        <dbReference type="SAM" id="MobiDB-lite"/>
    </source>
</evidence>
<feature type="region of interest" description="Disordered" evidence="2">
    <location>
        <begin position="304"/>
        <end position="328"/>
    </location>
</feature>
<proteinExistence type="predicted"/>
<protein>
    <recommendedName>
        <fullName evidence="6">Inner membrane protein</fullName>
    </recommendedName>
</protein>
<name>A0ABT5ICU3_9CAUL</name>
<evidence type="ECO:0000256" key="1">
    <source>
        <dbReference type="SAM" id="Coils"/>
    </source>
</evidence>
<organism evidence="4 5">
    <name type="scientific">Asticcacaulis currens</name>
    <dbReference type="NCBI Taxonomy" id="2984210"/>
    <lineage>
        <taxon>Bacteria</taxon>
        <taxon>Pseudomonadati</taxon>
        <taxon>Pseudomonadota</taxon>
        <taxon>Alphaproteobacteria</taxon>
        <taxon>Caulobacterales</taxon>
        <taxon>Caulobacteraceae</taxon>
        <taxon>Asticcacaulis</taxon>
    </lineage>
</organism>
<sequence length="328" mass="34541">MTDDFAPNPIPAAAEPEKTRWGRGPLIIAFAFPIVFVLLALGVLGFAVYKEHLSAPQKTVAGSFDPAAVAKDSEKDSEIARLTAELNALRVRQAQAAVETPQAPTYADPTALNRLSERLDRLEANQRLLIQAAAAATSASGLQQAAKGSQPFLSELADVEKSLTDTVMVAPLRPLAQKGVPSEIALALSFPAYAAKARTAASAKTDDSFLTRLTNALSGMISIRRIDGAARGPDALLLQAQGRLDQGDLNGALTVLSTLPPTSQAALKPWMTEARNRVLVDTTTRRITVEALSRLSQANYSTANGADVSADASGPAKDGITLQPEHGL</sequence>
<keyword evidence="3" id="KW-0472">Membrane</keyword>